<evidence type="ECO:0000256" key="1">
    <source>
        <dbReference type="ARBA" id="ARBA00023002"/>
    </source>
</evidence>
<protein>
    <submittedName>
        <fullName evidence="3">Aldehyde dehydrogenase</fullName>
    </submittedName>
</protein>
<dbReference type="Pfam" id="PF00171">
    <property type="entry name" value="Aldedh"/>
    <property type="match status" value="1"/>
</dbReference>
<evidence type="ECO:0000259" key="2">
    <source>
        <dbReference type="Pfam" id="PF00171"/>
    </source>
</evidence>
<dbReference type="EMBL" id="JAQQWI010000016">
    <property type="protein sequence ID" value="KAK8009449.1"/>
    <property type="molecule type" value="Genomic_DNA"/>
</dbReference>
<keyword evidence="1" id="KW-0560">Oxidoreductase</keyword>
<dbReference type="InterPro" id="IPR050740">
    <property type="entry name" value="Aldehyde_DH_Superfamily"/>
</dbReference>
<dbReference type="Proteomes" id="UP001396898">
    <property type="component" value="Unassembled WGS sequence"/>
</dbReference>
<dbReference type="PANTHER" id="PTHR43353">
    <property type="entry name" value="SUCCINATE-SEMIALDEHYDE DEHYDROGENASE, MITOCHONDRIAL"/>
    <property type="match status" value="1"/>
</dbReference>
<dbReference type="InterPro" id="IPR015590">
    <property type="entry name" value="Aldehyde_DH_dom"/>
</dbReference>
<dbReference type="Gene3D" id="3.40.605.10">
    <property type="entry name" value="Aldehyde Dehydrogenase, Chain A, domain 1"/>
    <property type="match status" value="1"/>
</dbReference>
<keyword evidence="4" id="KW-1185">Reference proteome</keyword>
<reference evidence="3 4" key="1">
    <citation type="submission" date="2023-01" db="EMBL/GenBank/DDBJ databases">
        <title>Analysis of 21 Apiospora genomes using comparative genomics revels a genus with tremendous synthesis potential of carbohydrate active enzymes and secondary metabolites.</title>
        <authorList>
            <person name="Sorensen T."/>
        </authorList>
    </citation>
    <scope>NUCLEOTIDE SEQUENCE [LARGE SCALE GENOMIC DNA]</scope>
    <source>
        <strain evidence="3 4">CBS 20057</strain>
    </source>
</reference>
<accession>A0ABR1RFS1</accession>
<proteinExistence type="predicted"/>
<dbReference type="SUPFAM" id="SSF53720">
    <property type="entry name" value="ALDH-like"/>
    <property type="match status" value="1"/>
</dbReference>
<organism evidence="3 4">
    <name type="scientific">Apiospora marii</name>
    <dbReference type="NCBI Taxonomy" id="335849"/>
    <lineage>
        <taxon>Eukaryota</taxon>
        <taxon>Fungi</taxon>
        <taxon>Dikarya</taxon>
        <taxon>Ascomycota</taxon>
        <taxon>Pezizomycotina</taxon>
        <taxon>Sordariomycetes</taxon>
        <taxon>Xylariomycetidae</taxon>
        <taxon>Amphisphaeriales</taxon>
        <taxon>Apiosporaceae</taxon>
        <taxon>Apiospora</taxon>
    </lineage>
</organism>
<gene>
    <name evidence="3" type="ORF">PG991_012000</name>
</gene>
<name>A0ABR1RFS1_9PEZI</name>
<feature type="domain" description="Aldehyde dehydrogenase" evidence="2">
    <location>
        <begin position="30"/>
        <end position="171"/>
    </location>
</feature>
<sequence length="178" mass="18971">MATTNETEVRPSIHEPQHLFLGGTATPSADGSTFPVVNPMTGAKLYDCAAATLDDCSRAISFATAAFGPWSRSSPSSRRRIFLRAADILERYLHEDAPEILSSEVSATRGWVRVNILGTAGTIREVASMATHIKGEIIPAERPGMTILVEREPMGVVLAISPWNAPVSLSVSLGTLPG</sequence>
<evidence type="ECO:0000313" key="3">
    <source>
        <dbReference type="EMBL" id="KAK8009449.1"/>
    </source>
</evidence>
<dbReference type="InterPro" id="IPR016162">
    <property type="entry name" value="Ald_DH_N"/>
</dbReference>
<dbReference type="InterPro" id="IPR016161">
    <property type="entry name" value="Ald_DH/histidinol_DH"/>
</dbReference>
<comment type="caution">
    <text evidence="3">The sequence shown here is derived from an EMBL/GenBank/DDBJ whole genome shotgun (WGS) entry which is preliminary data.</text>
</comment>
<evidence type="ECO:0000313" key="4">
    <source>
        <dbReference type="Proteomes" id="UP001396898"/>
    </source>
</evidence>
<dbReference type="PANTHER" id="PTHR43353:SF6">
    <property type="entry name" value="CYTOPLASMIC ALDEHYDE DEHYDROGENASE (EUROFUNG)"/>
    <property type="match status" value="1"/>
</dbReference>